<feature type="transmembrane region" description="Helical" evidence="2">
    <location>
        <begin position="66"/>
        <end position="92"/>
    </location>
</feature>
<dbReference type="Proteomes" id="UP000446658">
    <property type="component" value="Unassembled WGS sequence"/>
</dbReference>
<feature type="transmembrane region" description="Helical" evidence="2">
    <location>
        <begin position="228"/>
        <end position="248"/>
    </location>
</feature>
<feature type="region of interest" description="Disordered" evidence="1">
    <location>
        <begin position="1"/>
        <end position="21"/>
    </location>
</feature>
<feature type="transmembrane region" description="Helical" evidence="2">
    <location>
        <begin position="260"/>
        <end position="284"/>
    </location>
</feature>
<keyword evidence="2" id="KW-0472">Membrane</keyword>
<keyword evidence="2" id="KW-0812">Transmembrane</keyword>
<feature type="compositionally biased region" description="Basic and acidic residues" evidence="1">
    <location>
        <begin position="10"/>
        <end position="19"/>
    </location>
</feature>
<accession>A0A844GEU6</accession>
<keyword evidence="4" id="KW-1185">Reference proteome</keyword>
<dbReference type="Gene3D" id="1.20.1250.20">
    <property type="entry name" value="MFS general substrate transporter like domains"/>
    <property type="match status" value="1"/>
</dbReference>
<feature type="transmembrane region" description="Helical" evidence="2">
    <location>
        <begin position="104"/>
        <end position="126"/>
    </location>
</feature>
<protein>
    <submittedName>
        <fullName evidence="3">Uncharacterized protein</fullName>
    </submittedName>
</protein>
<comment type="caution">
    <text evidence="3">The sequence shown here is derived from an EMBL/GenBank/DDBJ whole genome shotgun (WGS) entry which is preliminary data.</text>
</comment>
<dbReference type="AlphaFoldDB" id="A0A844GEU6"/>
<dbReference type="EMBL" id="WLYX01000001">
    <property type="protein sequence ID" value="MTD33065.1"/>
    <property type="molecule type" value="Genomic_DNA"/>
</dbReference>
<evidence type="ECO:0000256" key="2">
    <source>
        <dbReference type="SAM" id="Phobius"/>
    </source>
</evidence>
<feature type="transmembrane region" description="Helical" evidence="2">
    <location>
        <begin position="138"/>
        <end position="158"/>
    </location>
</feature>
<evidence type="ECO:0000256" key="1">
    <source>
        <dbReference type="SAM" id="MobiDB-lite"/>
    </source>
</evidence>
<evidence type="ECO:0000313" key="3">
    <source>
        <dbReference type="EMBL" id="MTD33065.1"/>
    </source>
</evidence>
<gene>
    <name evidence="3" type="ORF">GKE73_07395</name>
</gene>
<dbReference type="RefSeq" id="WP_230369785.1">
    <property type="nucleotide sequence ID" value="NZ_WLYX01000001.1"/>
</dbReference>
<sequence>MSKTTQPHKAPTEKEEKPSKVSQLITENPFKALSIGALCWGSLLLFLFFNRIGYMPDVNIESITSVLYALSLLGFTVSVYTMLVMVLPGLFLAQAKTATEGVSLGHLICICMGAALIWAICMCKILDVQIGSWHISYLFAWVSGIAIALVAPIIGMWINHKWPPENSAEAEGNTPRSKKWNQKDNKREIYFWSVGSLGVLFVLLFISLLFIGVLGLGGSIRTATGWQATIQITMLTFLIAFVSALIAGVKPTETAKITLIFAPSVLFIVLSVTGSFSAIPMIAVKSLQLGEISAARIAISGKTCNEVNQALGQKVCVSGGADEPTAICPVSIKSRIGGQIVLEFSRLADSIDDKKIIMSIG</sequence>
<reference evidence="3 4" key="1">
    <citation type="submission" date="2019-11" db="EMBL/GenBank/DDBJ databases">
        <title>Draft genome sequence of Paludibacterium sp. dN18-1.</title>
        <authorList>
            <person name="Im W.-T."/>
        </authorList>
    </citation>
    <scope>NUCLEOTIDE SEQUENCE [LARGE SCALE GENOMIC DNA]</scope>
    <source>
        <strain evidence="4">dN 18-1</strain>
    </source>
</reference>
<dbReference type="InterPro" id="IPR036259">
    <property type="entry name" value="MFS_trans_sf"/>
</dbReference>
<keyword evidence="2" id="KW-1133">Transmembrane helix</keyword>
<proteinExistence type="predicted"/>
<organism evidence="3 4">
    <name type="scientific">Paludibacterium denitrificans</name>
    <dbReference type="NCBI Taxonomy" id="2675226"/>
    <lineage>
        <taxon>Bacteria</taxon>
        <taxon>Pseudomonadati</taxon>
        <taxon>Pseudomonadota</taxon>
        <taxon>Betaproteobacteria</taxon>
        <taxon>Neisseriales</taxon>
        <taxon>Chromobacteriaceae</taxon>
        <taxon>Paludibacterium</taxon>
    </lineage>
</organism>
<feature type="transmembrane region" description="Helical" evidence="2">
    <location>
        <begin position="32"/>
        <end position="54"/>
    </location>
</feature>
<name>A0A844GEU6_9NEIS</name>
<evidence type="ECO:0000313" key="4">
    <source>
        <dbReference type="Proteomes" id="UP000446658"/>
    </source>
</evidence>
<feature type="transmembrane region" description="Helical" evidence="2">
    <location>
        <begin position="189"/>
        <end position="216"/>
    </location>
</feature>